<comment type="caution">
    <text evidence="2">The sequence shown here is derived from an EMBL/GenBank/DDBJ whole genome shotgun (WGS) entry which is preliminary data.</text>
</comment>
<feature type="region of interest" description="Disordered" evidence="1">
    <location>
        <begin position="14"/>
        <end position="85"/>
    </location>
</feature>
<dbReference type="OrthoDB" id="52797at2759"/>
<sequence>MNCRIRERYFNKLGILPNGPPPAHTVKKRRSPTELPGTVCGASSSSNRQRHQADQPPPPPPSPIVVERRDDEQPTPRQPRSPPQVQFHTCVSVIEIPSHRDYDRASRRNIWNSPQVLEQNVQRNTYEYWAEGLDWRNATEEKDMIRTRKGRLVHPATWKLIHENIANQHKNRRRAMLHRQA</sequence>
<proteinExistence type="predicted"/>
<evidence type="ECO:0000313" key="2">
    <source>
        <dbReference type="EMBL" id="CAB9511063.1"/>
    </source>
</evidence>
<dbReference type="EMBL" id="CAICTM010000465">
    <property type="protein sequence ID" value="CAB9511063.1"/>
    <property type="molecule type" value="Genomic_DNA"/>
</dbReference>
<dbReference type="Proteomes" id="UP001153069">
    <property type="component" value="Unassembled WGS sequence"/>
</dbReference>
<reference evidence="2" key="1">
    <citation type="submission" date="2020-06" db="EMBL/GenBank/DDBJ databases">
        <authorList>
            <consortium name="Plant Systems Biology data submission"/>
        </authorList>
    </citation>
    <scope>NUCLEOTIDE SEQUENCE</scope>
    <source>
        <strain evidence="2">D6</strain>
    </source>
</reference>
<dbReference type="AlphaFoldDB" id="A0A9N8HHV3"/>
<organism evidence="2 3">
    <name type="scientific">Seminavis robusta</name>
    <dbReference type="NCBI Taxonomy" id="568900"/>
    <lineage>
        <taxon>Eukaryota</taxon>
        <taxon>Sar</taxon>
        <taxon>Stramenopiles</taxon>
        <taxon>Ochrophyta</taxon>
        <taxon>Bacillariophyta</taxon>
        <taxon>Bacillariophyceae</taxon>
        <taxon>Bacillariophycidae</taxon>
        <taxon>Naviculales</taxon>
        <taxon>Naviculaceae</taxon>
        <taxon>Seminavis</taxon>
    </lineage>
</organism>
<name>A0A9N8HHV3_9STRA</name>
<evidence type="ECO:0000313" key="3">
    <source>
        <dbReference type="Proteomes" id="UP001153069"/>
    </source>
</evidence>
<accession>A0A9N8HHV3</accession>
<protein>
    <submittedName>
        <fullName evidence="2">Uncharacterized protein</fullName>
    </submittedName>
</protein>
<gene>
    <name evidence="2" type="ORF">SEMRO_466_G148740.1</name>
</gene>
<keyword evidence="3" id="KW-1185">Reference proteome</keyword>
<evidence type="ECO:0000256" key="1">
    <source>
        <dbReference type="SAM" id="MobiDB-lite"/>
    </source>
</evidence>